<reference evidence="8" key="1">
    <citation type="submission" date="2023-03" db="EMBL/GenBank/DDBJ databases">
        <title>Mating type loci evolution in Malassezia.</title>
        <authorList>
            <person name="Coelho M.A."/>
        </authorList>
    </citation>
    <scope>NUCLEOTIDE SEQUENCE</scope>
    <source>
        <strain evidence="8">CBS 9557</strain>
    </source>
</reference>
<evidence type="ECO:0000313" key="8">
    <source>
        <dbReference type="EMBL" id="WFD26711.1"/>
    </source>
</evidence>
<feature type="transmembrane region" description="Helical" evidence="7">
    <location>
        <begin position="67"/>
        <end position="89"/>
    </location>
</feature>
<gene>
    <name evidence="8" type="ORF">MNAN1_001696</name>
</gene>
<evidence type="ECO:0000256" key="3">
    <source>
        <dbReference type="ARBA" id="ARBA00022692"/>
    </source>
</evidence>
<keyword evidence="5 7" id="KW-0472">Membrane</keyword>
<sequence>MMGHLGTHVVWSLLNARATLFLQRIGIYKSLVAVIVSAGPLSGLIVQPVVGVMSDRSTHAWGRRRPFLFAGLGGCITSLVFLICSSSLSGKEQKLLSALAIVLGVLGIMGIDVSVNTMSAAHRAMTMDIMGPEEQDMANAWATRYGSLGSVLGYMLGEMDLPRVFAFLHTWDQLGILSLCAITLLLCTHLPLLFLVRESVLRESSHHSRLGVFAALRVIVSDLVRCGATLPAPIWDLFTIQFFSWLSWFPVLYYCTSWVAEIYSRAHDRLPQAASGTDAMGESARRVGSQAMFYYALAGLASSIVLPWLIHDPLRSPRISRAQYEPASQHNTDTPLEGTTGSLPHEAGAPAPAPSNTRVSRRPWWFRGPTLAEVWFLSQVLFVVVMLFFTCPVVSYKSVPGAIALVSVLGVSWSITLWVPYALLGILLYSSEPLPAARSSEAVAMQPMGQAPAVPPTQAEDGVKTTDLRAEAGTIMGLHNWSIVLPQLAVSLISALGAYDRLT</sequence>
<dbReference type="GO" id="GO:0005886">
    <property type="term" value="C:plasma membrane"/>
    <property type="evidence" value="ECO:0007669"/>
    <property type="project" value="TreeGrafter"/>
</dbReference>
<feature type="transmembrane region" description="Helical" evidence="7">
    <location>
        <begin position="403"/>
        <end position="429"/>
    </location>
</feature>
<evidence type="ECO:0000256" key="7">
    <source>
        <dbReference type="SAM" id="Phobius"/>
    </source>
</evidence>
<evidence type="ECO:0000256" key="6">
    <source>
        <dbReference type="SAM" id="MobiDB-lite"/>
    </source>
</evidence>
<keyword evidence="9" id="KW-1185">Reference proteome</keyword>
<keyword evidence="4 7" id="KW-1133">Transmembrane helix</keyword>
<protein>
    <recommendedName>
        <fullName evidence="10">General alpha-glucoside permease</fullName>
    </recommendedName>
</protein>
<dbReference type="Proteomes" id="UP001213623">
    <property type="component" value="Chromosome 3"/>
</dbReference>
<feature type="transmembrane region" description="Helical" evidence="7">
    <location>
        <begin position="28"/>
        <end position="46"/>
    </location>
</feature>
<keyword evidence="2" id="KW-0813">Transport</keyword>
<dbReference type="PANTHER" id="PTHR19432">
    <property type="entry name" value="SUGAR TRANSPORTER"/>
    <property type="match status" value="1"/>
</dbReference>
<dbReference type="InterPro" id="IPR036259">
    <property type="entry name" value="MFS_trans_sf"/>
</dbReference>
<dbReference type="PANTHER" id="PTHR19432:SF91">
    <property type="entry name" value="GENERAL ALPHA-GLUCOSIDE PERMEASE"/>
    <property type="match status" value="1"/>
</dbReference>
<feature type="transmembrane region" description="Helical" evidence="7">
    <location>
        <begin position="374"/>
        <end position="396"/>
    </location>
</feature>
<evidence type="ECO:0000256" key="2">
    <source>
        <dbReference type="ARBA" id="ARBA00022448"/>
    </source>
</evidence>
<keyword evidence="3 7" id="KW-0812">Transmembrane</keyword>
<evidence type="ECO:0000313" key="9">
    <source>
        <dbReference type="Proteomes" id="UP001213623"/>
    </source>
</evidence>
<proteinExistence type="predicted"/>
<feature type="transmembrane region" description="Helical" evidence="7">
    <location>
        <begin position="95"/>
        <end position="117"/>
    </location>
</feature>
<feature type="compositionally biased region" description="Polar residues" evidence="6">
    <location>
        <begin position="326"/>
        <end position="342"/>
    </location>
</feature>
<dbReference type="EMBL" id="CP119894">
    <property type="protein sequence ID" value="WFD26711.1"/>
    <property type="molecule type" value="Genomic_DNA"/>
</dbReference>
<evidence type="ECO:0000256" key="4">
    <source>
        <dbReference type="ARBA" id="ARBA00022989"/>
    </source>
</evidence>
<comment type="subcellular location">
    <subcellularLocation>
        <location evidence="1">Membrane</location>
        <topology evidence="1">Multi-pass membrane protein</topology>
    </subcellularLocation>
</comment>
<organism evidence="8 9">
    <name type="scientific">Malassezia nana</name>
    <dbReference type="NCBI Taxonomy" id="180528"/>
    <lineage>
        <taxon>Eukaryota</taxon>
        <taxon>Fungi</taxon>
        <taxon>Dikarya</taxon>
        <taxon>Basidiomycota</taxon>
        <taxon>Ustilaginomycotina</taxon>
        <taxon>Malasseziomycetes</taxon>
        <taxon>Malasseziales</taxon>
        <taxon>Malasseziaceae</taxon>
        <taxon>Malassezia</taxon>
    </lineage>
</organism>
<evidence type="ECO:0000256" key="1">
    <source>
        <dbReference type="ARBA" id="ARBA00004141"/>
    </source>
</evidence>
<dbReference type="Pfam" id="PF13347">
    <property type="entry name" value="MFS_2"/>
    <property type="match status" value="1"/>
</dbReference>
<dbReference type="GO" id="GO:0008506">
    <property type="term" value="F:sucrose:proton symporter activity"/>
    <property type="evidence" value="ECO:0007669"/>
    <property type="project" value="TreeGrafter"/>
</dbReference>
<evidence type="ECO:0008006" key="10">
    <source>
        <dbReference type="Google" id="ProtNLM"/>
    </source>
</evidence>
<accession>A0AAF0EKY3</accession>
<dbReference type="Gene3D" id="1.20.1250.20">
    <property type="entry name" value="MFS general substrate transporter like domains"/>
    <property type="match status" value="1"/>
</dbReference>
<evidence type="ECO:0000256" key="5">
    <source>
        <dbReference type="ARBA" id="ARBA00023136"/>
    </source>
</evidence>
<name>A0AAF0EKY3_9BASI</name>
<feature type="transmembrane region" description="Helical" evidence="7">
    <location>
        <begin position="292"/>
        <end position="310"/>
    </location>
</feature>
<feature type="transmembrane region" description="Helical" evidence="7">
    <location>
        <begin position="478"/>
        <end position="499"/>
    </location>
</feature>
<feature type="region of interest" description="Disordered" evidence="6">
    <location>
        <begin position="324"/>
        <end position="358"/>
    </location>
</feature>
<dbReference type="AlphaFoldDB" id="A0AAF0EKY3"/>
<feature type="transmembrane region" description="Helical" evidence="7">
    <location>
        <begin position="176"/>
        <end position="196"/>
    </location>
</feature>
<dbReference type="SUPFAM" id="SSF103473">
    <property type="entry name" value="MFS general substrate transporter"/>
    <property type="match status" value="1"/>
</dbReference>